<accession>A0A6A5Z0X2</accession>
<keyword evidence="1" id="KW-0147">Chitin-binding</keyword>
<proteinExistence type="predicted"/>
<keyword evidence="7" id="KW-1185">Reference proteome</keyword>
<keyword evidence="3" id="KW-0843">Virulence</keyword>
<dbReference type="AlphaFoldDB" id="A0A6A5Z0X2"/>
<dbReference type="CDD" id="cd00118">
    <property type="entry name" value="LysM"/>
    <property type="match status" value="1"/>
</dbReference>
<sequence>MRRYTRNAYCITSDHTVSYEDCFFHYNQANGQWNSDSATPQPGMVSICDAFYFVKQDEGCQAIADKNGITLVQFFTWNPEAGGSSCSGLWADVWACISIIGHTPSGKSTSTQRSSSLPPTSMKFASMPKSRTSSLLTPMLTSCTGSHPDPTQGGSICKCKKWYLPAENEFCRSLASLQLSSMLGTLMWGQVVGATEQIVMCVCEGNYSFYQRSHMKKIHGKRHLLILNPLPGQQF</sequence>
<reference evidence="6" key="1">
    <citation type="journal article" date="2020" name="Stud. Mycol.">
        <title>101 Dothideomycetes genomes: a test case for predicting lifestyles and emergence of pathogens.</title>
        <authorList>
            <person name="Haridas S."/>
            <person name="Albert R."/>
            <person name="Binder M."/>
            <person name="Bloem J."/>
            <person name="Labutti K."/>
            <person name="Salamov A."/>
            <person name="Andreopoulos B."/>
            <person name="Baker S."/>
            <person name="Barry K."/>
            <person name="Bills G."/>
            <person name="Bluhm B."/>
            <person name="Cannon C."/>
            <person name="Castanera R."/>
            <person name="Culley D."/>
            <person name="Daum C."/>
            <person name="Ezra D."/>
            <person name="Gonzalez J."/>
            <person name="Henrissat B."/>
            <person name="Kuo A."/>
            <person name="Liang C."/>
            <person name="Lipzen A."/>
            <person name="Lutzoni F."/>
            <person name="Magnuson J."/>
            <person name="Mondo S."/>
            <person name="Nolan M."/>
            <person name="Ohm R."/>
            <person name="Pangilinan J."/>
            <person name="Park H.-J."/>
            <person name="Ramirez L."/>
            <person name="Alfaro M."/>
            <person name="Sun H."/>
            <person name="Tritt A."/>
            <person name="Yoshinaga Y."/>
            <person name="Zwiers L.-H."/>
            <person name="Turgeon B."/>
            <person name="Goodwin S."/>
            <person name="Spatafora J."/>
            <person name="Crous P."/>
            <person name="Grigoriev I."/>
        </authorList>
    </citation>
    <scope>NUCLEOTIDE SEQUENCE</scope>
    <source>
        <strain evidence="6">CBS 627.86</strain>
    </source>
</reference>
<dbReference type="EMBL" id="ML977330">
    <property type="protein sequence ID" value="KAF2112704.1"/>
    <property type="molecule type" value="Genomic_DNA"/>
</dbReference>
<gene>
    <name evidence="6" type="ORF">BDV96DRAFT_602092</name>
</gene>
<organism evidence="6 7">
    <name type="scientific">Lophiotrema nucula</name>
    <dbReference type="NCBI Taxonomy" id="690887"/>
    <lineage>
        <taxon>Eukaryota</taxon>
        <taxon>Fungi</taxon>
        <taxon>Dikarya</taxon>
        <taxon>Ascomycota</taxon>
        <taxon>Pezizomycotina</taxon>
        <taxon>Dothideomycetes</taxon>
        <taxon>Pleosporomycetidae</taxon>
        <taxon>Pleosporales</taxon>
        <taxon>Lophiotremataceae</taxon>
        <taxon>Lophiotrema</taxon>
    </lineage>
</organism>
<keyword evidence="2" id="KW-0732">Signal</keyword>
<dbReference type="OrthoDB" id="5985073at2759"/>
<dbReference type="Proteomes" id="UP000799770">
    <property type="component" value="Unassembled WGS sequence"/>
</dbReference>
<name>A0A6A5Z0X2_9PLEO</name>
<evidence type="ECO:0000313" key="7">
    <source>
        <dbReference type="Proteomes" id="UP000799770"/>
    </source>
</evidence>
<evidence type="ECO:0000313" key="6">
    <source>
        <dbReference type="EMBL" id="KAF2112704.1"/>
    </source>
</evidence>
<evidence type="ECO:0000259" key="5">
    <source>
        <dbReference type="PROSITE" id="PS51782"/>
    </source>
</evidence>
<dbReference type="GO" id="GO:0008061">
    <property type="term" value="F:chitin binding"/>
    <property type="evidence" value="ECO:0007669"/>
    <property type="project" value="UniProtKB-KW"/>
</dbReference>
<dbReference type="SUPFAM" id="SSF54106">
    <property type="entry name" value="LysM domain"/>
    <property type="match status" value="1"/>
</dbReference>
<dbReference type="Gene3D" id="3.10.350.10">
    <property type="entry name" value="LysM domain"/>
    <property type="match status" value="1"/>
</dbReference>
<evidence type="ECO:0000256" key="3">
    <source>
        <dbReference type="ARBA" id="ARBA00023026"/>
    </source>
</evidence>
<feature type="region of interest" description="Disordered" evidence="4">
    <location>
        <begin position="105"/>
        <end position="126"/>
    </location>
</feature>
<dbReference type="PANTHER" id="PTHR34997:SF2">
    <property type="entry name" value="LYSM DOMAIN-CONTAINING PROTEIN-RELATED"/>
    <property type="match status" value="1"/>
</dbReference>
<evidence type="ECO:0000256" key="2">
    <source>
        <dbReference type="ARBA" id="ARBA00022729"/>
    </source>
</evidence>
<dbReference type="InterPro" id="IPR018392">
    <property type="entry name" value="LysM"/>
</dbReference>
<dbReference type="InterPro" id="IPR036779">
    <property type="entry name" value="LysM_dom_sf"/>
</dbReference>
<evidence type="ECO:0000256" key="4">
    <source>
        <dbReference type="SAM" id="MobiDB-lite"/>
    </source>
</evidence>
<dbReference type="InterPro" id="IPR052210">
    <property type="entry name" value="LysM1-like"/>
</dbReference>
<feature type="compositionally biased region" description="Low complexity" evidence="4">
    <location>
        <begin position="105"/>
        <end position="121"/>
    </location>
</feature>
<dbReference type="PANTHER" id="PTHR34997">
    <property type="entry name" value="AM15"/>
    <property type="match status" value="1"/>
</dbReference>
<evidence type="ECO:0000256" key="1">
    <source>
        <dbReference type="ARBA" id="ARBA00022669"/>
    </source>
</evidence>
<feature type="domain" description="LysM" evidence="5">
    <location>
        <begin position="50"/>
        <end position="97"/>
    </location>
</feature>
<dbReference type="PROSITE" id="PS51782">
    <property type="entry name" value="LYSM"/>
    <property type="match status" value="1"/>
</dbReference>
<protein>
    <recommendedName>
        <fullName evidence="5">LysM domain-containing protein</fullName>
    </recommendedName>
</protein>